<gene>
    <name evidence="2" type="ORF">AWH48_02675</name>
</gene>
<proteinExistence type="predicted"/>
<protein>
    <submittedName>
        <fullName evidence="2">Uncharacterized protein</fullName>
    </submittedName>
</protein>
<reference evidence="2 3" key="1">
    <citation type="submission" date="2016-01" db="EMBL/GenBank/DDBJ databases">
        <title>Investigation of taxonomic status of Bacillus aminovorans.</title>
        <authorList>
            <person name="Verma A."/>
            <person name="Pal Y."/>
            <person name="Krishnamurthi S."/>
        </authorList>
    </citation>
    <scope>NUCLEOTIDE SEQUENCE [LARGE SCALE GENOMIC DNA]</scope>
    <source>
        <strain evidence="2 3">DSM 4337</strain>
    </source>
</reference>
<dbReference type="RefSeq" id="WP_018392770.1">
    <property type="nucleotide sequence ID" value="NZ_LQWZ01000012.1"/>
</dbReference>
<dbReference type="Proteomes" id="UP000077271">
    <property type="component" value="Unassembled WGS sequence"/>
</dbReference>
<organism evidence="2 3">
    <name type="scientific">Domibacillus aminovorans</name>
    <dbReference type="NCBI Taxonomy" id="29332"/>
    <lineage>
        <taxon>Bacteria</taxon>
        <taxon>Bacillati</taxon>
        <taxon>Bacillota</taxon>
        <taxon>Bacilli</taxon>
        <taxon>Bacillales</taxon>
        <taxon>Bacillaceae</taxon>
        <taxon>Domibacillus</taxon>
    </lineage>
</organism>
<dbReference type="AlphaFoldDB" id="A0A177KX10"/>
<sequence length="99" mass="11337">MSEQLLQQVLSKLDSMDSQLNHLEKKMDTMQSQLKKNIELVNVICDRLEKKDAKLKSIALNLHHTHGEIITVKDTVAVMKVKMNSLSKKQPSTNWTYSS</sequence>
<accession>A0A177KX10</accession>
<evidence type="ECO:0000313" key="3">
    <source>
        <dbReference type="Proteomes" id="UP000077271"/>
    </source>
</evidence>
<name>A0A177KX10_9BACI</name>
<dbReference type="OrthoDB" id="2969515at2"/>
<comment type="caution">
    <text evidence="2">The sequence shown here is derived from an EMBL/GenBank/DDBJ whole genome shotgun (WGS) entry which is preliminary data.</text>
</comment>
<keyword evidence="1" id="KW-0175">Coiled coil</keyword>
<feature type="coiled-coil region" evidence="1">
    <location>
        <begin position="6"/>
        <end position="40"/>
    </location>
</feature>
<dbReference type="EMBL" id="LQWZ01000012">
    <property type="protein sequence ID" value="OAH57928.1"/>
    <property type="molecule type" value="Genomic_DNA"/>
</dbReference>
<evidence type="ECO:0000256" key="1">
    <source>
        <dbReference type="SAM" id="Coils"/>
    </source>
</evidence>
<evidence type="ECO:0000313" key="2">
    <source>
        <dbReference type="EMBL" id="OAH57928.1"/>
    </source>
</evidence>